<accession>A0A842HBZ9</accession>
<dbReference type="PANTHER" id="PTHR42880:SF1">
    <property type="entry name" value="ISOPROPYLMALATE_HOMOCITRATE_CITRAMALATE SYNTHASE FAMILY PROTEIN"/>
    <property type="match status" value="1"/>
</dbReference>
<dbReference type="InterPro" id="IPR013785">
    <property type="entry name" value="Aldolase_TIM"/>
</dbReference>
<dbReference type="AlphaFoldDB" id="A0A842HBZ9"/>
<feature type="domain" description="Pyruvate carboxyltransferase" evidence="4">
    <location>
        <begin position="5"/>
        <end position="255"/>
    </location>
</feature>
<comment type="caution">
    <text evidence="5">The sequence shown here is derived from an EMBL/GenBank/DDBJ whole genome shotgun (WGS) entry which is preliminary data.</text>
</comment>
<dbReference type="PROSITE" id="PS00815">
    <property type="entry name" value="AIPM_HOMOCIT_SYNTH_1"/>
    <property type="match status" value="1"/>
</dbReference>
<evidence type="ECO:0000256" key="1">
    <source>
        <dbReference type="ARBA" id="ARBA00006154"/>
    </source>
</evidence>
<keyword evidence="2 3" id="KW-0808">Transferase</keyword>
<sequence>MKHTRYLIDTTLRDGEQAAGVVFTLAEKMAIARQLAEAGVTELEVGIPVMGPNEVEHIQAIIAQRLPCRLTTWGRATHQDLEAAAQTGADGFHFSLPASALHMRIWKKDAAWALAMLSELACEAKRHFTYFSVGAQDASRADPGYLVEFAQAAESVGARRLRLADTVGCLNPQSTMDLIRAIRGATDMEIEFHGHNDLGMAVGNTVAAFIAGADCASVTVNGLGERAGNAALEVTAAALRHTADMDLGINFKSFAALSDLVANASGRRLAWDKPVTGAGCFQHESGIHCRGLAEDRASYETVRAEDVGRARQSFVIGRHSGSAALAQAATELGTPLTRTLAQDLLPLVRREAERLGRGLSSEEFKHALENFLLNHNEVWS</sequence>
<evidence type="ECO:0000259" key="4">
    <source>
        <dbReference type="PROSITE" id="PS50991"/>
    </source>
</evidence>
<dbReference type="Pfam" id="PF22617">
    <property type="entry name" value="HCS_D2"/>
    <property type="match status" value="1"/>
</dbReference>
<organism evidence="5 6">
    <name type="scientific">Ruficoccus amylovorans</name>
    <dbReference type="NCBI Taxonomy" id="1804625"/>
    <lineage>
        <taxon>Bacteria</taxon>
        <taxon>Pseudomonadati</taxon>
        <taxon>Verrucomicrobiota</taxon>
        <taxon>Opitutia</taxon>
        <taxon>Puniceicoccales</taxon>
        <taxon>Cerasicoccaceae</taxon>
        <taxon>Ruficoccus</taxon>
    </lineage>
</organism>
<dbReference type="GO" id="GO:0019752">
    <property type="term" value="P:carboxylic acid metabolic process"/>
    <property type="evidence" value="ECO:0007669"/>
    <property type="project" value="InterPro"/>
</dbReference>
<dbReference type="RefSeq" id="WP_185673949.1">
    <property type="nucleotide sequence ID" value="NZ_JACHVB010000012.1"/>
</dbReference>
<dbReference type="GO" id="GO:0046912">
    <property type="term" value="F:acyltransferase activity, acyl groups converted into alkyl on transfer"/>
    <property type="evidence" value="ECO:0007669"/>
    <property type="project" value="InterPro"/>
</dbReference>
<dbReference type="SUPFAM" id="SSF51569">
    <property type="entry name" value="Aldolase"/>
    <property type="match status" value="1"/>
</dbReference>
<dbReference type="InterPro" id="IPR002034">
    <property type="entry name" value="AIPM/Hcit_synth_CS"/>
</dbReference>
<dbReference type="Proteomes" id="UP000546464">
    <property type="component" value="Unassembled WGS sequence"/>
</dbReference>
<dbReference type="Pfam" id="PF00682">
    <property type="entry name" value="HMGL-like"/>
    <property type="match status" value="1"/>
</dbReference>
<dbReference type="InterPro" id="IPR054691">
    <property type="entry name" value="LeuA/HCS_post-cat"/>
</dbReference>
<gene>
    <name evidence="5" type="ORF">H5P28_01585</name>
</gene>
<dbReference type="PROSITE" id="PS50991">
    <property type="entry name" value="PYR_CT"/>
    <property type="match status" value="1"/>
</dbReference>
<dbReference type="Gene3D" id="3.20.20.70">
    <property type="entry name" value="Aldolase class I"/>
    <property type="match status" value="1"/>
</dbReference>
<proteinExistence type="inferred from homology"/>
<reference evidence="5 6" key="1">
    <citation type="submission" date="2020-07" db="EMBL/GenBank/DDBJ databases">
        <authorList>
            <person name="Feng X."/>
        </authorList>
    </citation>
    <scope>NUCLEOTIDE SEQUENCE [LARGE SCALE GENOMIC DNA]</scope>
    <source>
        <strain evidence="5 6">JCM31066</strain>
    </source>
</reference>
<evidence type="ECO:0000313" key="6">
    <source>
        <dbReference type="Proteomes" id="UP000546464"/>
    </source>
</evidence>
<dbReference type="CDD" id="cd07939">
    <property type="entry name" value="DRE_TIM_NifV"/>
    <property type="match status" value="1"/>
</dbReference>
<evidence type="ECO:0000256" key="3">
    <source>
        <dbReference type="RuleBase" id="RU003523"/>
    </source>
</evidence>
<dbReference type="InterPro" id="IPR013477">
    <property type="entry name" value="NifV/FrbC"/>
</dbReference>
<evidence type="ECO:0000313" key="5">
    <source>
        <dbReference type="EMBL" id="MBC2592941.1"/>
    </source>
</evidence>
<evidence type="ECO:0000256" key="2">
    <source>
        <dbReference type="ARBA" id="ARBA00022679"/>
    </source>
</evidence>
<comment type="similarity">
    <text evidence="1 3">Belongs to the alpha-IPM synthase/homocitrate synthase family.</text>
</comment>
<dbReference type="InterPro" id="IPR000891">
    <property type="entry name" value="PYR_CT"/>
</dbReference>
<protein>
    <recommendedName>
        <fullName evidence="4">Pyruvate carboxyltransferase domain-containing protein</fullName>
    </recommendedName>
</protein>
<dbReference type="Gene3D" id="1.10.238.260">
    <property type="match status" value="1"/>
</dbReference>
<name>A0A842HBZ9_9BACT</name>
<dbReference type="PANTHER" id="PTHR42880">
    <property type="entry name" value="HOMOCITRATE SYNTHASE"/>
    <property type="match status" value="1"/>
</dbReference>
<keyword evidence="6" id="KW-1185">Reference proteome</keyword>
<dbReference type="EMBL" id="JACHVB010000012">
    <property type="protein sequence ID" value="MBC2592941.1"/>
    <property type="molecule type" value="Genomic_DNA"/>
</dbReference>
<dbReference type="PROSITE" id="PS00816">
    <property type="entry name" value="AIPM_HOMOCIT_SYNTH_2"/>
    <property type="match status" value="1"/>
</dbReference>